<feature type="compositionally biased region" description="Low complexity" evidence="1">
    <location>
        <begin position="476"/>
        <end position="486"/>
    </location>
</feature>
<feature type="compositionally biased region" description="Polar residues" evidence="1">
    <location>
        <begin position="2359"/>
        <end position="2370"/>
    </location>
</feature>
<feature type="compositionally biased region" description="Polar residues" evidence="1">
    <location>
        <begin position="712"/>
        <end position="721"/>
    </location>
</feature>
<feature type="region of interest" description="Disordered" evidence="1">
    <location>
        <begin position="1179"/>
        <end position="1313"/>
    </location>
</feature>
<feature type="compositionally biased region" description="Basic and acidic residues" evidence="1">
    <location>
        <begin position="637"/>
        <end position="647"/>
    </location>
</feature>
<feature type="compositionally biased region" description="Polar residues" evidence="1">
    <location>
        <begin position="1989"/>
        <end position="1999"/>
    </location>
</feature>
<evidence type="ECO:0000256" key="1">
    <source>
        <dbReference type="SAM" id="MobiDB-lite"/>
    </source>
</evidence>
<feature type="region of interest" description="Disordered" evidence="1">
    <location>
        <begin position="956"/>
        <end position="1155"/>
    </location>
</feature>
<protein>
    <submittedName>
        <fullName evidence="2">Uncharacterized protein</fullName>
    </submittedName>
</protein>
<feature type="region of interest" description="Disordered" evidence="1">
    <location>
        <begin position="2567"/>
        <end position="2606"/>
    </location>
</feature>
<feature type="compositionally biased region" description="Polar residues" evidence="1">
    <location>
        <begin position="1525"/>
        <end position="1550"/>
    </location>
</feature>
<feature type="compositionally biased region" description="Low complexity" evidence="1">
    <location>
        <begin position="1564"/>
        <end position="1574"/>
    </location>
</feature>
<feature type="compositionally biased region" description="Basic and acidic residues" evidence="1">
    <location>
        <begin position="1751"/>
        <end position="1764"/>
    </location>
</feature>
<dbReference type="Proteomes" id="UP001271007">
    <property type="component" value="Unassembled WGS sequence"/>
</dbReference>
<feature type="compositionally biased region" description="Low complexity" evidence="1">
    <location>
        <begin position="1290"/>
        <end position="1303"/>
    </location>
</feature>
<dbReference type="EMBL" id="JAWDJX010000020">
    <property type="protein sequence ID" value="KAK3052536.1"/>
    <property type="molecule type" value="Genomic_DNA"/>
</dbReference>
<gene>
    <name evidence="2" type="ORF">LTR09_006390</name>
</gene>
<feature type="compositionally biased region" description="Polar residues" evidence="1">
    <location>
        <begin position="2033"/>
        <end position="2045"/>
    </location>
</feature>
<feature type="compositionally biased region" description="Basic and acidic residues" evidence="1">
    <location>
        <begin position="1409"/>
        <end position="1421"/>
    </location>
</feature>
<feature type="compositionally biased region" description="Polar residues" evidence="1">
    <location>
        <begin position="431"/>
        <end position="446"/>
    </location>
</feature>
<feature type="compositionally biased region" description="Basic and acidic residues" evidence="1">
    <location>
        <begin position="806"/>
        <end position="827"/>
    </location>
</feature>
<feature type="compositionally biased region" description="Basic and acidic residues" evidence="1">
    <location>
        <begin position="2119"/>
        <end position="2131"/>
    </location>
</feature>
<feature type="compositionally biased region" description="Polar residues" evidence="1">
    <location>
        <begin position="832"/>
        <end position="852"/>
    </location>
</feature>
<evidence type="ECO:0000313" key="2">
    <source>
        <dbReference type="EMBL" id="KAK3052536.1"/>
    </source>
</evidence>
<feature type="region of interest" description="Disordered" evidence="1">
    <location>
        <begin position="1352"/>
        <end position="1836"/>
    </location>
</feature>
<evidence type="ECO:0000313" key="3">
    <source>
        <dbReference type="Proteomes" id="UP001271007"/>
    </source>
</evidence>
<comment type="caution">
    <text evidence="2">The sequence shown here is derived from an EMBL/GenBank/DDBJ whole genome shotgun (WGS) entry which is preliminary data.</text>
</comment>
<feature type="compositionally biased region" description="Polar residues" evidence="1">
    <location>
        <begin position="2147"/>
        <end position="2170"/>
    </location>
</feature>
<organism evidence="2 3">
    <name type="scientific">Extremus antarcticus</name>
    <dbReference type="NCBI Taxonomy" id="702011"/>
    <lineage>
        <taxon>Eukaryota</taxon>
        <taxon>Fungi</taxon>
        <taxon>Dikarya</taxon>
        <taxon>Ascomycota</taxon>
        <taxon>Pezizomycotina</taxon>
        <taxon>Dothideomycetes</taxon>
        <taxon>Dothideomycetidae</taxon>
        <taxon>Mycosphaerellales</taxon>
        <taxon>Extremaceae</taxon>
        <taxon>Extremus</taxon>
    </lineage>
</organism>
<feature type="region of interest" description="Disordered" evidence="1">
    <location>
        <begin position="1917"/>
        <end position="2497"/>
    </location>
</feature>
<feature type="region of interest" description="Disordered" evidence="1">
    <location>
        <begin position="2538"/>
        <end position="2557"/>
    </location>
</feature>
<feature type="compositionally biased region" description="Polar residues" evidence="1">
    <location>
        <begin position="648"/>
        <end position="667"/>
    </location>
</feature>
<feature type="compositionally biased region" description="Polar residues" evidence="1">
    <location>
        <begin position="1241"/>
        <end position="1251"/>
    </location>
</feature>
<feature type="compositionally biased region" description="Acidic residues" evidence="1">
    <location>
        <begin position="1664"/>
        <end position="1678"/>
    </location>
</feature>
<name>A0AAJ0DL48_9PEZI</name>
<feature type="region of interest" description="Disordered" evidence="1">
    <location>
        <begin position="1850"/>
        <end position="1873"/>
    </location>
</feature>
<feature type="compositionally biased region" description="Basic and acidic residues" evidence="1">
    <location>
        <begin position="1104"/>
        <end position="1116"/>
    </location>
</feature>
<feature type="compositionally biased region" description="Low complexity" evidence="1">
    <location>
        <begin position="1488"/>
        <end position="1502"/>
    </location>
</feature>
<feature type="compositionally biased region" description="Basic and acidic residues" evidence="1">
    <location>
        <begin position="1627"/>
        <end position="1640"/>
    </location>
</feature>
<feature type="compositionally biased region" description="Basic and acidic residues" evidence="1">
    <location>
        <begin position="330"/>
        <end position="341"/>
    </location>
</feature>
<feature type="region of interest" description="Disordered" evidence="1">
    <location>
        <begin position="1"/>
        <end position="353"/>
    </location>
</feature>
<feature type="compositionally biased region" description="Basic and acidic residues" evidence="1">
    <location>
        <begin position="1059"/>
        <end position="1068"/>
    </location>
</feature>
<feature type="compositionally biased region" description="Polar residues" evidence="1">
    <location>
        <begin position="1861"/>
        <end position="1873"/>
    </location>
</feature>
<sequence length="2606" mass="278140">MARPPPGSGQPPVSFKTVPGRNRTQKWNTARTYDYSGGDWGGYDPYDDYGDYDEGGPPPMPGQNQPPLPTPIAQYQQPPYGAQQYPRPGRQQSFDEGDERRAFSGLGAFPGARAPSGSPARSAVSSTSGNGRISHDQPRPSTAGRARDFTNPEQVPPPLSMRQSPAPGTVTGGYIPPPRKSSMSAGSPASDVIPMAAKKDEKELPTIPFVRPSDIYKRMAEEKEKERKSSMDSTSRPSMDQLGVDNSARSLSQQRPLSSVYETPAIEDGPSQTPAQSDAAAGRGVSPSLPPVESFGGFGGGMFSGGSSSRPATATDTRAPPGSDPAADTLAERTHDVHVLDVGKPGTMPSRDPAADILAERTHDVPVADVGKPGTVSTHDPAASILAERMHDVPVSDVGRSGTVSYDDPAASILAERTHDIPVSHIGRQPDSLSHQPSSGYRSMVNQAFDASDARKGAGSIPASFASRDTLDTDVSRSNTTSTSNTGGISPIMARVPPFASTDQMITEESPRASIQAGYRRSLDPPSHDNSPARTPGLEDASRGRSLSGGFAAETVDEALGNTTGRPRAGTDYSVREADLAREVNASPEQAGFAPETAARERESQDQFLQNSDPASPTVDPMSATRSSSPSKSRVRQLAEKYDDTSRRNSQTSLGATSRKSSWSNFRGSDENLAGRAAASAVPQRHDTGASNVTSESDYGGVEEGGLRDSPSAMQADNSFSGERPGMGRDMSFRPHMPGEWVSTSNVLSRAETPAPTSAPTRRAESSLRDVVPADHTPRASGEMPVATEPIDLTPTTRKFPLRGYHQNDMDRSHHDSAPRDLDRATEPIDLSPSTSRVVSGSRPPDSNENVGILSKATSAGTALGASLMAQMGQGHQTRDFGSAQPAQQVEVPGERHTSGEMGWLRSPERPGFARGETDASMMSDVTAVSNETASMAPTPAGEDGQQYFAVAPLRTRETSPDAPPAKGSLSSFYNRPQEEGLHRDDSTLRREIVRSLDGSHQDESANRDVDDDVARTQDALDAPDNLARLERGEPALPGYEMKDDSPSKPKPLLLDQRFSWEKREEGRGVLATPEKPASTLNTTAASPMAPPPAVPRVQEPDSLEIKPEAPYERPRSRGLHIMNADGSDSEDEWNRDSPAKERAQDGSAAERWPETGLAVGAAGLAAVGLGAAGVATHRDQDRLGGESAAGSGLISPMTKSQENLRMGDLGVPSPPSEAGRGSPRLPSYYFEDAPGLELAPTQTRDGTLTATVPIPIDDDSTAARDLRPTFSTSASDTTIPPPPPPHSPSAPGLSPTTPTSKPSIPPFRNILALKNPDARIRTYNDTRQTFADMHTGLSDWVAGMVESNPEYANLTNNPQGALPPALQTSGTLRPGHRASPSIAKFAPRFGGASDAPQRSQSVSAGAADEGKAPVDIEKLQQRGKAVMKGAGVLGGKAQAGAKGLLAKGRSRFGTQRGRSEDKVPPVSSSNATSDFNLSRSTTPAPELQASQQENQQQQQLLAPTPSPIPSNLVFATSALAPAPTAQSVPSRSQTQTPSSLSISTNSHSRPLSRTFSRLRESSRSLSRSLSRTRNQSKSRPSSLLLTTTDTNPGLGALEDASPANARDTTTVVTGGGCEEVISPWDEPSRLDLDRMELGESRSATPARLGVLPSPTVGSFSMDAEVDDDERLDGDEEEPRTPDPVTDHEKKYEATQTVLPVSGYDKEDEAPQTAFPASAEDDGAPETAFPLPEGEEHMTVDHTNAGNVSSAREEMDEVQRHETSETTNSDDGGRNEEDDDPRQTTPVASRKVAYPDAVTDESDQGAQETTPTTAVQDRGIYGLQPATGQDGEVGSRRVDSVGAAQVLQSNAGVDDEPMIPSTGSVVQSDAETNVDTTSLTIQNKELSPLPIDKTAIHEAGLHEQTGTRPALAASIVSSKDGFQDAQEGTAPASFDDMQSRRSSVSSLDADQHETGMSSRAVPAGPIFISQRTSAEQRPAVANRHVDPQGYTNQGDSFMNRNYLFGGEPPSRSPSYIELGTDSTGAPRQETLDMANTSSAGMNISGMSAPLPGTPPFRPHPAERSPTSPDAGLKRRSAVVRGRRTTLTSPVIEPSPNQITDHYGLEGLHDSASIVAGDRSSYHEREIVEPERRRRSGLWDALKRTPSRSRVGTTKEPSSNLPAAQQDLSKNVRSRATSHGRQESPKSGTLKKPQRASTTAEPETKKKRFSSLGSLFGRSSTTSKKSEKTGKLTKTQTTKSETPEMETFKTAQVHNNREGREYQLQDVPPPIPNAYRGNDRAPQQTSQESPPGGWYGPLKGPASGPPPHIRQLHSQGRRQSSAPVYMPEPYESIEESYNSRSTVPVGPYQAGSAAAFYPLPSSQAGSGTPSAQRPYGQRPPIPQSDSSTSSQRRHSSYTDTYQLSPQVSGQSEWARSGAQHRGSSSSVSPIQARRGSDAFPPKRNYRVGSISEEISRPPPGRAMPDQQQPPYLISLPSDLGQGRDDFHSGPWLQEGIPKMPTARSYPIVEESYVAQPGPAAYAPRQASNWQQPQTRYYHQTNDGYADTPPAVPPKLPQDEAPALATNFSRRTSTGFAGPRNGPRVGDDPVEMKGVSYPGQEWQPDRWD</sequence>
<keyword evidence="3" id="KW-1185">Reference proteome</keyword>
<feature type="compositionally biased region" description="Polar residues" evidence="1">
    <location>
        <begin position="1576"/>
        <end position="1592"/>
    </location>
</feature>
<feature type="compositionally biased region" description="Polar residues" evidence="1">
    <location>
        <begin position="606"/>
        <end position="615"/>
    </location>
</feature>
<feature type="compositionally biased region" description="Basic and acidic residues" evidence="1">
    <location>
        <begin position="1679"/>
        <end position="1693"/>
    </location>
</feature>
<feature type="compositionally biased region" description="Polar residues" evidence="1">
    <location>
        <begin position="2084"/>
        <end position="2099"/>
    </location>
</feature>
<feature type="compositionally biased region" description="Polar residues" evidence="1">
    <location>
        <begin position="247"/>
        <end position="261"/>
    </location>
</feature>
<feature type="compositionally biased region" description="Pro residues" evidence="1">
    <location>
        <begin position="56"/>
        <end position="70"/>
    </location>
</feature>
<feature type="compositionally biased region" description="Basic and acidic residues" evidence="1">
    <location>
        <begin position="1133"/>
        <end position="1145"/>
    </location>
</feature>
<feature type="compositionally biased region" description="Low complexity" evidence="1">
    <location>
        <begin position="623"/>
        <end position="632"/>
    </location>
</feature>
<feature type="compositionally biased region" description="Basic and acidic residues" evidence="1">
    <location>
        <begin position="214"/>
        <end position="230"/>
    </location>
</feature>
<feature type="region of interest" description="Disordered" evidence="1">
    <location>
        <begin position="872"/>
        <end position="916"/>
    </location>
</feature>
<feature type="compositionally biased region" description="Pro residues" evidence="1">
    <location>
        <begin position="1280"/>
        <end position="1289"/>
    </location>
</feature>
<proteinExistence type="predicted"/>
<feature type="compositionally biased region" description="Polar residues" evidence="1">
    <location>
        <begin position="1467"/>
        <end position="1484"/>
    </location>
</feature>
<feature type="compositionally biased region" description="Low complexity" evidence="1">
    <location>
        <begin position="1436"/>
        <end position="1448"/>
    </location>
</feature>
<feature type="compositionally biased region" description="Polar residues" evidence="1">
    <location>
        <begin position="2311"/>
        <end position="2321"/>
    </location>
</feature>
<feature type="compositionally biased region" description="Basic and acidic residues" evidence="1">
    <location>
        <begin position="762"/>
        <end position="778"/>
    </location>
</feature>
<feature type="compositionally biased region" description="Polar residues" evidence="1">
    <location>
        <begin position="2396"/>
        <end position="2412"/>
    </location>
</feature>
<accession>A0AAJ0DL48</accession>
<feature type="region of interest" description="Disordered" evidence="1">
    <location>
        <begin position="419"/>
        <end position="852"/>
    </location>
</feature>
<feature type="compositionally biased region" description="Acidic residues" evidence="1">
    <location>
        <begin position="45"/>
        <end position="54"/>
    </location>
</feature>
<feature type="compositionally biased region" description="Polar residues" evidence="1">
    <location>
        <begin position="1741"/>
        <end position="1750"/>
    </location>
</feature>
<feature type="compositionally biased region" description="Low complexity" evidence="1">
    <location>
        <begin position="2209"/>
        <end position="2222"/>
    </location>
</feature>
<feature type="compositionally biased region" description="Low complexity" evidence="1">
    <location>
        <begin position="107"/>
        <end position="129"/>
    </location>
</feature>
<feature type="compositionally biased region" description="Basic and acidic residues" evidence="1">
    <location>
        <begin position="977"/>
        <end position="1016"/>
    </location>
</feature>
<feature type="compositionally biased region" description="Polar residues" evidence="1">
    <location>
        <begin position="1804"/>
        <end position="1815"/>
    </location>
</feature>
<feature type="compositionally biased region" description="Basic residues" evidence="1">
    <location>
        <begin position="2073"/>
        <end position="2083"/>
    </location>
</feature>
<feature type="compositionally biased region" description="Low complexity" evidence="1">
    <location>
        <begin position="71"/>
        <end position="89"/>
    </location>
</feature>
<reference evidence="2" key="1">
    <citation type="submission" date="2023-04" db="EMBL/GenBank/DDBJ databases">
        <title>Black Yeasts Isolated from many extreme environments.</title>
        <authorList>
            <person name="Coleine C."/>
            <person name="Stajich J.E."/>
            <person name="Selbmann L."/>
        </authorList>
    </citation>
    <scope>NUCLEOTIDE SEQUENCE</scope>
    <source>
        <strain evidence="2">CCFEE 5312</strain>
    </source>
</reference>